<evidence type="ECO:0000313" key="19">
    <source>
        <dbReference type="Proteomes" id="UP000809273"/>
    </source>
</evidence>
<organism evidence="18 19">
    <name type="scientific">Candidatus Zymogenus saltonus</name>
    <dbReference type="NCBI Taxonomy" id="2844893"/>
    <lineage>
        <taxon>Bacteria</taxon>
        <taxon>Deltaproteobacteria</taxon>
        <taxon>Candidatus Zymogenia</taxon>
        <taxon>Candidatus Zymogeniales</taxon>
        <taxon>Candidatus Zymogenaceae</taxon>
        <taxon>Candidatus Zymogenus</taxon>
    </lineage>
</organism>
<comment type="cofactor">
    <cofactor evidence="15">
        <name>[2Fe-2S] cluster</name>
        <dbReference type="ChEBI" id="CHEBI:190135"/>
    </cofactor>
    <text evidence="15">Binds 1 [2Fe-2S] cluster per subunit. This cluster acts as a Lewis acid cofactor.</text>
</comment>
<proteinExistence type="inferred from homology"/>
<evidence type="ECO:0000256" key="15">
    <source>
        <dbReference type="HAMAP-Rule" id="MF_00012"/>
    </source>
</evidence>
<dbReference type="EC" id="4.2.1.9" evidence="14 15"/>
<dbReference type="NCBIfam" id="NF002068">
    <property type="entry name" value="PRK00911.1"/>
    <property type="match status" value="1"/>
</dbReference>
<feature type="modified residue" description="N6-carboxylysine" evidence="15">
    <location>
        <position position="121"/>
    </location>
</feature>
<comment type="catalytic activity">
    <reaction evidence="11">
        <text>(2R)-2,3-dihydroxy-3-methylbutanoate = 3-methyl-2-oxobutanoate + H2O</text>
        <dbReference type="Rhea" id="RHEA:24809"/>
        <dbReference type="ChEBI" id="CHEBI:11851"/>
        <dbReference type="ChEBI" id="CHEBI:15377"/>
        <dbReference type="ChEBI" id="CHEBI:49072"/>
        <dbReference type="EC" id="4.2.1.9"/>
    </reaction>
    <physiologicalReaction direction="left-to-right" evidence="11">
        <dbReference type="Rhea" id="RHEA:24810"/>
    </physiologicalReaction>
</comment>
<dbReference type="InterPro" id="IPR004404">
    <property type="entry name" value="DihydroxyA_deHydtase"/>
</dbReference>
<keyword evidence="10 15" id="KW-0100">Branched-chain amino acid biosynthesis</keyword>
<name>A0A9D8PQL6_9DELT</name>
<comment type="cofactor">
    <cofactor evidence="1 15">
        <name>Mg(2+)</name>
        <dbReference type="ChEBI" id="CHEBI:18420"/>
    </cofactor>
</comment>
<dbReference type="InterPro" id="IPR020558">
    <property type="entry name" value="DiOHA_6PGluconate_deHydtase_CS"/>
</dbReference>
<dbReference type="Pfam" id="PF00920">
    <property type="entry name" value="ILVD_EDD_N"/>
    <property type="match status" value="1"/>
</dbReference>
<keyword evidence="4 15" id="KW-0001">2Fe-2S</keyword>
<evidence type="ECO:0000256" key="10">
    <source>
        <dbReference type="ARBA" id="ARBA00023304"/>
    </source>
</evidence>
<dbReference type="InterPro" id="IPR056740">
    <property type="entry name" value="ILV_EDD_C"/>
</dbReference>
<dbReference type="InterPro" id="IPR037237">
    <property type="entry name" value="IlvD/EDD_N"/>
</dbReference>
<evidence type="ECO:0000256" key="4">
    <source>
        <dbReference type="ARBA" id="ARBA00022714"/>
    </source>
</evidence>
<dbReference type="AlphaFoldDB" id="A0A9D8PQL6"/>
<dbReference type="GO" id="GO:0000287">
    <property type="term" value="F:magnesium ion binding"/>
    <property type="evidence" value="ECO:0007669"/>
    <property type="project" value="UniProtKB-UniRule"/>
</dbReference>
<evidence type="ECO:0000256" key="13">
    <source>
        <dbReference type="ARBA" id="ARBA00029437"/>
    </source>
</evidence>
<dbReference type="GO" id="GO:0051537">
    <property type="term" value="F:2 iron, 2 sulfur cluster binding"/>
    <property type="evidence" value="ECO:0007669"/>
    <property type="project" value="UniProtKB-UniRule"/>
</dbReference>
<keyword evidence="8 15" id="KW-0411">Iron-sulfur</keyword>
<sequence>MRSDKMKRGLEKAPHRSLFKAMGYTDSEIARPMVGVVNSHNEIIPGHIHLDTIADAVKAGVRLAGGTPIEFPTIGVCDGIAMNHEGMKYSLASRELIADSIEVMAMAHPFDGMVMVTNCDKIIPGMLMATLRLNIPTIVVSGGPMMAGIYNGVEVDLITVFEGVGRLKTGSMSEDELVGLENSACPGCGSCAGMFTANSMNCLTEAIGLGLPGNGTTPAVNAARVRLAKEAGRSVMKLIEKKILPRDIVNERSLMNAIAVDMALGCSTNTVLHLPAVSREAGIELNLDLFDQISRKTPHLVHLSPGGPHHLQDLYRAGGIQAVLSVLNRAGMIDGDVITANGFTVSHNIDGVEVADKNVIRNVKNPYNKEGGIAILRGNLAPDGAVVKQIAVDKKMMKNTGPARVFDSEDDAAKAILDKKIKKGDVVVVRYEGPKGGPGMREMLTPTSVIAGMGLDRDVALITDGRFSGGTRGAAIGHISPEAAEGGNIALLQEGDIIEIDIPKRKLNVRLTDEELNKRREKWKPPAPKVTTGYLARYAKMVTSASTGAVFKD</sequence>
<dbReference type="PANTHER" id="PTHR43661:SF3">
    <property type="entry name" value="D-XYLONATE DEHYDRATASE YAGF-RELATED"/>
    <property type="match status" value="1"/>
</dbReference>
<gene>
    <name evidence="15 18" type="primary">ilvD</name>
    <name evidence="18" type="ORF">JW984_11730</name>
</gene>
<comment type="caution">
    <text evidence="15">Lacks conserved residue(s) required for the propagation of feature annotation.</text>
</comment>
<comment type="subunit">
    <text evidence="15">Homodimer.</text>
</comment>
<evidence type="ECO:0000259" key="17">
    <source>
        <dbReference type="Pfam" id="PF24877"/>
    </source>
</evidence>
<dbReference type="SUPFAM" id="SSF143975">
    <property type="entry name" value="IlvD/EDD N-terminal domain-like"/>
    <property type="match status" value="1"/>
</dbReference>
<keyword evidence="7 15" id="KW-0408">Iron</keyword>
<evidence type="ECO:0000256" key="14">
    <source>
        <dbReference type="ARBA" id="ARBA00029490"/>
    </source>
</evidence>
<evidence type="ECO:0000256" key="6">
    <source>
        <dbReference type="ARBA" id="ARBA00022842"/>
    </source>
</evidence>
<evidence type="ECO:0000256" key="8">
    <source>
        <dbReference type="ARBA" id="ARBA00023014"/>
    </source>
</evidence>
<feature type="domain" description="Dihydroxy-acid/6-phosphogluconate dehydratase N-terminal" evidence="16">
    <location>
        <begin position="31"/>
        <end position="347"/>
    </location>
</feature>
<dbReference type="GO" id="GO:0009099">
    <property type="term" value="P:L-valine biosynthetic process"/>
    <property type="evidence" value="ECO:0007669"/>
    <property type="project" value="UniProtKB-UniRule"/>
</dbReference>
<evidence type="ECO:0000256" key="7">
    <source>
        <dbReference type="ARBA" id="ARBA00023004"/>
    </source>
</evidence>
<keyword evidence="3 15" id="KW-0028">Amino-acid biosynthesis</keyword>
<dbReference type="Gene3D" id="3.50.30.80">
    <property type="entry name" value="IlvD/EDD C-terminal domain-like"/>
    <property type="match status" value="1"/>
</dbReference>
<dbReference type="Proteomes" id="UP000809273">
    <property type="component" value="Unassembled WGS sequence"/>
</dbReference>
<dbReference type="SUPFAM" id="SSF52016">
    <property type="entry name" value="LeuD/IlvD-like"/>
    <property type="match status" value="1"/>
</dbReference>
<evidence type="ECO:0000313" key="18">
    <source>
        <dbReference type="EMBL" id="MBN1573857.1"/>
    </source>
</evidence>
<dbReference type="InterPro" id="IPR000581">
    <property type="entry name" value="ILV_EDD_N"/>
</dbReference>
<comment type="similarity">
    <text evidence="2 15">Belongs to the IlvD/Edd family.</text>
</comment>
<evidence type="ECO:0000256" key="2">
    <source>
        <dbReference type="ARBA" id="ARBA00006486"/>
    </source>
</evidence>
<feature type="binding site" evidence="15">
    <location>
        <position position="120"/>
    </location>
    <ligand>
        <name>Mg(2+)</name>
        <dbReference type="ChEBI" id="CHEBI:18420"/>
    </ligand>
</feature>
<protein>
    <recommendedName>
        <fullName evidence="14 15">Dihydroxy-acid dehydratase</fullName>
        <shortName evidence="15">DAD</shortName>
        <ecNumber evidence="14 15">4.2.1.9</ecNumber>
    </recommendedName>
</protein>
<dbReference type="PROSITE" id="PS00886">
    <property type="entry name" value="ILVD_EDD_1"/>
    <property type="match status" value="1"/>
</dbReference>
<accession>A0A9D8PQL6</accession>
<evidence type="ECO:0000256" key="5">
    <source>
        <dbReference type="ARBA" id="ARBA00022723"/>
    </source>
</evidence>
<evidence type="ECO:0000256" key="3">
    <source>
        <dbReference type="ARBA" id="ARBA00022605"/>
    </source>
</evidence>
<keyword evidence="9 15" id="KW-0456">Lyase</keyword>
<reference evidence="18" key="2">
    <citation type="submission" date="2021-01" db="EMBL/GenBank/DDBJ databases">
        <authorList>
            <person name="Hahn C.R."/>
            <person name="Youssef N.H."/>
            <person name="Elshahed M."/>
        </authorList>
    </citation>
    <scope>NUCLEOTIDE SEQUENCE</scope>
    <source>
        <strain evidence="18">Zod_Metabat.24</strain>
    </source>
</reference>
<evidence type="ECO:0000259" key="16">
    <source>
        <dbReference type="Pfam" id="PF00920"/>
    </source>
</evidence>
<feature type="active site" description="Proton acceptor" evidence="15">
    <location>
        <position position="468"/>
    </location>
</feature>
<dbReference type="PROSITE" id="PS00887">
    <property type="entry name" value="ILVD_EDD_2"/>
    <property type="match status" value="1"/>
</dbReference>
<feature type="binding site" evidence="15">
    <location>
        <position position="442"/>
    </location>
    <ligand>
        <name>Mg(2+)</name>
        <dbReference type="ChEBI" id="CHEBI:18420"/>
    </ligand>
</feature>
<feature type="binding site" description="via carbamate group" evidence="15">
    <location>
        <position position="121"/>
    </location>
    <ligand>
        <name>Mg(2+)</name>
        <dbReference type="ChEBI" id="CHEBI:18420"/>
    </ligand>
</feature>
<dbReference type="GO" id="GO:0005829">
    <property type="term" value="C:cytosol"/>
    <property type="evidence" value="ECO:0007669"/>
    <property type="project" value="TreeGrafter"/>
</dbReference>
<comment type="pathway">
    <text evidence="13 15">Amino-acid biosynthesis; L-isoleucine biosynthesis; L-isoleucine from 2-oxobutanoate: step 3/4.</text>
</comment>
<evidence type="ECO:0000256" key="9">
    <source>
        <dbReference type="ARBA" id="ARBA00023239"/>
    </source>
</evidence>
<keyword evidence="5 15" id="KW-0479">Metal-binding</keyword>
<dbReference type="PANTHER" id="PTHR43661">
    <property type="entry name" value="D-XYLONATE DEHYDRATASE"/>
    <property type="match status" value="1"/>
</dbReference>
<comment type="pathway">
    <text evidence="12 15">Amino-acid biosynthesis; L-valine biosynthesis; L-valine from pyruvate: step 3/4.</text>
</comment>
<comment type="caution">
    <text evidence="18">The sequence shown here is derived from an EMBL/GenBank/DDBJ whole genome shotgun (WGS) entry which is preliminary data.</text>
</comment>
<dbReference type="EMBL" id="JAFGIX010000057">
    <property type="protein sequence ID" value="MBN1573857.1"/>
    <property type="molecule type" value="Genomic_DNA"/>
</dbReference>
<dbReference type="HAMAP" id="MF_00012">
    <property type="entry name" value="IlvD"/>
    <property type="match status" value="1"/>
</dbReference>
<dbReference type="Pfam" id="PF24877">
    <property type="entry name" value="ILV_EDD_C"/>
    <property type="match status" value="1"/>
</dbReference>
<comment type="function">
    <text evidence="15">Functions in the biosynthesis of branched-chain amino acids. Catalyzes the dehydration of (2R,3R)-2,3-dihydroxy-3-methylpentanoate (2,3-dihydroxy-3-methylvalerate) into 2-oxo-3-methylpentanoate (2-oxo-3-methylvalerate) and of (2R)-2,3-dihydroxy-3-methylbutanoate (2,3-dihydroxyisovalerate) into 2-oxo-3-methylbutanoate (2-oxoisovalerate), the penultimate precursor to L-isoleucine and L-valine, respectively.</text>
</comment>
<dbReference type="GO" id="GO:0009097">
    <property type="term" value="P:isoleucine biosynthetic process"/>
    <property type="evidence" value="ECO:0007669"/>
    <property type="project" value="UniProtKB-UniRule"/>
</dbReference>
<evidence type="ECO:0000256" key="1">
    <source>
        <dbReference type="ARBA" id="ARBA00001946"/>
    </source>
</evidence>
<keyword evidence="6 15" id="KW-0460">Magnesium</keyword>
<dbReference type="InterPro" id="IPR042096">
    <property type="entry name" value="Dihydro-acid_dehy_C"/>
</dbReference>
<reference evidence="18" key="1">
    <citation type="journal article" date="2021" name="Environ. Microbiol.">
        <title>Genomic characterization of three novel Desulfobacterota classes expand the metabolic and phylogenetic diversity of the phylum.</title>
        <authorList>
            <person name="Murphy C.L."/>
            <person name="Biggerstaff J."/>
            <person name="Eichhorn A."/>
            <person name="Ewing E."/>
            <person name="Shahan R."/>
            <person name="Soriano D."/>
            <person name="Stewart S."/>
            <person name="VanMol K."/>
            <person name="Walker R."/>
            <person name="Walters P."/>
            <person name="Elshahed M.S."/>
            <person name="Youssef N.H."/>
        </authorList>
    </citation>
    <scope>NUCLEOTIDE SEQUENCE</scope>
    <source>
        <strain evidence="18">Zod_Metabat.24</strain>
    </source>
</reference>
<dbReference type="FunFam" id="3.50.30.80:FF:000001">
    <property type="entry name" value="Dihydroxy-acid dehydratase"/>
    <property type="match status" value="1"/>
</dbReference>
<feature type="domain" description="Dihydroxy-acid/6-phosphogluconate dehydratase C-terminal" evidence="17">
    <location>
        <begin position="358"/>
        <end position="549"/>
    </location>
</feature>
<comment type="catalytic activity">
    <reaction evidence="15">
        <text>(2R,3R)-2,3-dihydroxy-3-methylpentanoate = (S)-3-methyl-2-oxopentanoate + H2O</text>
        <dbReference type="Rhea" id="RHEA:27694"/>
        <dbReference type="ChEBI" id="CHEBI:15377"/>
        <dbReference type="ChEBI" id="CHEBI:35146"/>
        <dbReference type="ChEBI" id="CHEBI:49258"/>
        <dbReference type="EC" id="4.2.1.9"/>
    </reaction>
</comment>
<dbReference type="NCBIfam" id="TIGR00110">
    <property type="entry name" value="ilvD"/>
    <property type="match status" value="1"/>
</dbReference>
<dbReference type="GO" id="GO:0004160">
    <property type="term" value="F:dihydroxy-acid dehydratase activity"/>
    <property type="evidence" value="ECO:0007669"/>
    <property type="project" value="UniProtKB-UniRule"/>
</dbReference>
<evidence type="ECO:0000256" key="11">
    <source>
        <dbReference type="ARBA" id="ARBA00029304"/>
    </source>
</evidence>
<feature type="binding site" evidence="15">
    <location>
        <position position="78"/>
    </location>
    <ligand>
        <name>Mg(2+)</name>
        <dbReference type="ChEBI" id="CHEBI:18420"/>
    </ligand>
</feature>
<evidence type="ECO:0000256" key="12">
    <source>
        <dbReference type="ARBA" id="ARBA00029436"/>
    </source>
</evidence>